<proteinExistence type="predicted"/>
<evidence type="ECO:0000313" key="2">
    <source>
        <dbReference type="Proteomes" id="UP000242818"/>
    </source>
</evidence>
<reference evidence="1 2" key="1">
    <citation type="submission" date="2016-08" db="EMBL/GenBank/DDBJ databases">
        <authorList>
            <person name="Seilhamer J.J."/>
        </authorList>
    </citation>
    <scope>NUCLEOTIDE SEQUENCE [LARGE SCALE GENOMIC DNA]</scope>
    <source>
        <strain evidence="1 2">A37T2</strain>
    </source>
</reference>
<keyword evidence="2" id="KW-1185">Reference proteome</keyword>
<sequence>MSDHSISIVPKISSYPEKIFKAQTILTWLVSENIVKPELSDCVLSIDSGYAVSEGARLITAYPDQLPFDLITNGLEVITERRVFYTGENGMEECICPHCKENIAQENWRFLNNWYKQLSDELICPLCNVGTEIHQFRFEPEWGFSDLGFTFWNWPLLKESFIASFKEKLGSDISIVYTHI</sequence>
<accession>A0A1C4ESH6</accession>
<dbReference type="AlphaFoldDB" id="A0A1C4ESH6"/>
<protein>
    <submittedName>
        <fullName evidence="1">Uncharacterized protein</fullName>
    </submittedName>
</protein>
<dbReference type="EMBL" id="FMAR01000009">
    <property type="protein sequence ID" value="SCC46618.1"/>
    <property type="molecule type" value="Genomic_DNA"/>
</dbReference>
<gene>
    <name evidence="1" type="ORF">GA0116948_109169</name>
</gene>
<evidence type="ECO:0000313" key="1">
    <source>
        <dbReference type="EMBL" id="SCC46618.1"/>
    </source>
</evidence>
<dbReference type="Proteomes" id="UP000242818">
    <property type="component" value="Unassembled WGS sequence"/>
</dbReference>
<dbReference type="OrthoDB" id="3468002at2"/>
<name>A0A1C4ESH6_9BACT</name>
<dbReference type="RefSeq" id="WP_089713233.1">
    <property type="nucleotide sequence ID" value="NZ_FMAR01000009.1"/>
</dbReference>
<organism evidence="1 2">
    <name type="scientific">Chitinophaga costaii</name>
    <dbReference type="NCBI Taxonomy" id="1335309"/>
    <lineage>
        <taxon>Bacteria</taxon>
        <taxon>Pseudomonadati</taxon>
        <taxon>Bacteroidota</taxon>
        <taxon>Chitinophagia</taxon>
        <taxon>Chitinophagales</taxon>
        <taxon>Chitinophagaceae</taxon>
        <taxon>Chitinophaga</taxon>
    </lineage>
</organism>